<reference evidence="5" key="2">
    <citation type="submission" date="2018-02" db="UniProtKB">
        <authorList>
            <consortium name="EnsemblPlants"/>
        </authorList>
    </citation>
    <scope>IDENTIFICATION</scope>
    <source>
        <strain evidence="5">Williams 82</strain>
    </source>
</reference>
<dbReference type="ExpressionAtlas" id="I1LLS2">
    <property type="expression patterns" value="baseline and differential"/>
</dbReference>
<keyword evidence="1" id="KW-0521">NADP</keyword>
<dbReference type="AlphaFoldDB" id="I1LLS2"/>
<dbReference type="Pfam" id="PF16363">
    <property type="entry name" value="GDP_Man_Dehyd"/>
    <property type="match status" value="1"/>
</dbReference>
<evidence type="ECO:0000313" key="5">
    <source>
        <dbReference type="EnsemblPlants" id="KRH30170"/>
    </source>
</evidence>
<protein>
    <recommendedName>
        <fullName evidence="3">NAD(P)-binding domain-containing protein</fullName>
    </recommendedName>
</protein>
<evidence type="ECO:0000256" key="1">
    <source>
        <dbReference type="ARBA" id="ARBA00022857"/>
    </source>
</evidence>
<keyword evidence="2" id="KW-0560">Oxidoreductase</keyword>
<organism evidence="4">
    <name type="scientific">Glycine max</name>
    <name type="common">Soybean</name>
    <name type="synonym">Glycine hispida</name>
    <dbReference type="NCBI Taxonomy" id="3847"/>
    <lineage>
        <taxon>Eukaryota</taxon>
        <taxon>Viridiplantae</taxon>
        <taxon>Streptophyta</taxon>
        <taxon>Embryophyta</taxon>
        <taxon>Tracheophyta</taxon>
        <taxon>Spermatophyta</taxon>
        <taxon>Magnoliopsida</taxon>
        <taxon>eudicotyledons</taxon>
        <taxon>Gunneridae</taxon>
        <taxon>Pentapetalae</taxon>
        <taxon>rosids</taxon>
        <taxon>fabids</taxon>
        <taxon>Fabales</taxon>
        <taxon>Fabaceae</taxon>
        <taxon>Papilionoideae</taxon>
        <taxon>50 kb inversion clade</taxon>
        <taxon>NPAAA clade</taxon>
        <taxon>indigoferoid/millettioid clade</taxon>
        <taxon>Phaseoleae</taxon>
        <taxon>Glycine</taxon>
        <taxon>Glycine subgen. Soja</taxon>
    </lineage>
</organism>
<dbReference type="GO" id="GO:0016491">
    <property type="term" value="F:oxidoreductase activity"/>
    <property type="evidence" value="ECO:0007669"/>
    <property type="project" value="UniProtKB-KW"/>
</dbReference>
<name>I1LLS2_SOYBN</name>
<gene>
    <name evidence="5" type="primary">LOC100806281</name>
    <name evidence="4" type="ORF">GLYMA_11G164700</name>
</gene>
<dbReference type="EnsemblPlants" id="KRH30170">
    <property type="protein sequence ID" value="KRH30170"/>
    <property type="gene ID" value="GLYMA_11G164700"/>
</dbReference>
<dbReference type="PANTHER" id="PTHR10366">
    <property type="entry name" value="NAD DEPENDENT EPIMERASE/DEHYDRATASE"/>
    <property type="match status" value="1"/>
</dbReference>
<accession>I1LLS2</accession>
<reference evidence="4" key="3">
    <citation type="submission" date="2018-07" db="EMBL/GenBank/DDBJ databases">
        <title>WGS assembly of Glycine max.</title>
        <authorList>
            <person name="Schmutz J."/>
            <person name="Cannon S."/>
            <person name="Schlueter J."/>
            <person name="Ma J."/>
            <person name="Mitros T."/>
            <person name="Nelson W."/>
            <person name="Hyten D."/>
            <person name="Song Q."/>
            <person name="Thelen J."/>
            <person name="Cheng J."/>
            <person name="Xu D."/>
            <person name="Hellsten U."/>
            <person name="May G."/>
            <person name="Yu Y."/>
            <person name="Sakurai T."/>
            <person name="Umezawa T."/>
            <person name="Bhattacharyya M."/>
            <person name="Sandhu D."/>
            <person name="Valliyodan B."/>
            <person name="Lindquist E."/>
            <person name="Peto M."/>
            <person name="Grant D."/>
            <person name="Shu S."/>
            <person name="Goodstein D."/>
            <person name="Barry K."/>
            <person name="Futrell-Griggs M."/>
            <person name="Abernathy B."/>
            <person name="Du J."/>
            <person name="Tian Z."/>
            <person name="Zhu L."/>
            <person name="Gill N."/>
            <person name="Joshi T."/>
            <person name="Libault M."/>
            <person name="Sethuraman A."/>
            <person name="Zhang X."/>
            <person name="Shinozaki K."/>
            <person name="Nguyen H."/>
            <person name="Wing R."/>
            <person name="Cregan P."/>
            <person name="Specht J."/>
            <person name="Grimwood J."/>
            <person name="Rokhsar D."/>
            <person name="Stacey G."/>
            <person name="Shoemaker R."/>
            <person name="Jackson S."/>
        </authorList>
    </citation>
    <scope>NUCLEOTIDE SEQUENCE</scope>
    <source>
        <tissue evidence="4">Callus</tissue>
    </source>
</reference>
<dbReference type="Gramene" id="KRH30170">
    <property type="protein sequence ID" value="KRH30170"/>
    <property type="gene ID" value="GLYMA_11G164700"/>
</dbReference>
<dbReference type="PANTHER" id="PTHR10366:SF627">
    <property type="entry name" value="CINNAMOYL-COA REDUCTASE-LIKE PROTEIN"/>
    <property type="match status" value="1"/>
</dbReference>
<dbReference type="SUPFAM" id="SSF51735">
    <property type="entry name" value="NAD(P)-binding Rossmann-fold domains"/>
    <property type="match status" value="1"/>
</dbReference>
<dbReference type="InterPro" id="IPR036291">
    <property type="entry name" value="NAD(P)-bd_dom_sf"/>
</dbReference>
<dbReference type="InterPro" id="IPR050425">
    <property type="entry name" value="NAD(P)_dehydrat-like"/>
</dbReference>
<evidence type="ECO:0000259" key="3">
    <source>
        <dbReference type="Pfam" id="PF16363"/>
    </source>
</evidence>
<dbReference type="Proteomes" id="UP000008827">
    <property type="component" value="Chromosome 11"/>
</dbReference>
<dbReference type="InterPro" id="IPR016040">
    <property type="entry name" value="NAD(P)-bd_dom"/>
</dbReference>
<dbReference type="EMBL" id="CM000844">
    <property type="protein sequence ID" value="KRH30170.1"/>
    <property type="molecule type" value="Genomic_DNA"/>
</dbReference>
<evidence type="ECO:0000313" key="6">
    <source>
        <dbReference type="Proteomes" id="UP000008827"/>
    </source>
</evidence>
<reference evidence="4 5" key="1">
    <citation type="journal article" date="2010" name="Nature">
        <title>Genome sequence of the palaeopolyploid soybean.</title>
        <authorList>
            <person name="Schmutz J."/>
            <person name="Cannon S.B."/>
            <person name="Schlueter J."/>
            <person name="Ma J."/>
            <person name="Mitros T."/>
            <person name="Nelson W."/>
            <person name="Hyten D.L."/>
            <person name="Song Q."/>
            <person name="Thelen J.J."/>
            <person name="Cheng J."/>
            <person name="Xu D."/>
            <person name="Hellsten U."/>
            <person name="May G.D."/>
            <person name="Yu Y."/>
            <person name="Sakurai T."/>
            <person name="Umezawa T."/>
            <person name="Bhattacharyya M.K."/>
            <person name="Sandhu D."/>
            <person name="Valliyodan B."/>
            <person name="Lindquist E."/>
            <person name="Peto M."/>
            <person name="Grant D."/>
            <person name="Shu S."/>
            <person name="Goodstein D."/>
            <person name="Barry K."/>
            <person name="Futrell-Griggs M."/>
            <person name="Abernathy B."/>
            <person name="Du J."/>
            <person name="Tian Z."/>
            <person name="Zhu L."/>
            <person name="Gill N."/>
            <person name="Joshi T."/>
            <person name="Libault M."/>
            <person name="Sethuraman A."/>
            <person name="Zhang X.-C."/>
            <person name="Shinozaki K."/>
            <person name="Nguyen H.T."/>
            <person name="Wing R.A."/>
            <person name="Cregan P."/>
            <person name="Specht J."/>
            <person name="Grimwood J."/>
            <person name="Rokhsar D."/>
            <person name="Stacey G."/>
            <person name="Shoemaker R.C."/>
            <person name="Jackson S.A."/>
        </authorList>
    </citation>
    <scope>NUCLEOTIDE SEQUENCE</scope>
    <source>
        <strain evidence="5">cv. Williams 82</strain>
        <tissue evidence="4">Callus</tissue>
    </source>
</reference>
<evidence type="ECO:0000313" key="4">
    <source>
        <dbReference type="EMBL" id="KRH30170.1"/>
    </source>
</evidence>
<proteinExistence type="predicted"/>
<dbReference type="Gene3D" id="3.40.50.720">
    <property type="entry name" value="NAD(P)-binding Rossmann-like Domain"/>
    <property type="match status" value="2"/>
</dbReference>
<keyword evidence="6" id="KW-1185">Reference proteome</keyword>
<sequence>MSKVVCVTGASGAIGSWVVLLLLQRGYTVHATVQDIKDENETKHLEEMEGAKSHLHFFEMDLLDIDSIAAAIKGCSGVIHLACPNIIGQVEDPELYYPIAKTLAEKAGWDFAKETGFDVVMINPGTALGPLLPPRINSSMAVLVSVLKGGKETYEDFFMGTAHFKDIALAHILALENKKAAGRHLCVESIRHFSDLVDKVAELYPEYDVAKLPKDTQPGLLRASGKDASKKLIDLGLEFTPVEQIIKDAVESLKSRGYV</sequence>
<feature type="domain" description="NAD(P)-binding" evidence="3">
    <location>
        <begin position="7"/>
        <end position="97"/>
    </location>
</feature>
<evidence type="ECO:0000256" key="2">
    <source>
        <dbReference type="ARBA" id="ARBA00023002"/>
    </source>
</evidence>